<dbReference type="PANTHER" id="PTHR39321">
    <property type="entry name" value="NICOTINATE-NUCLEOTIDE ADENYLYLTRANSFERASE-RELATED"/>
    <property type="match status" value="1"/>
</dbReference>
<evidence type="ECO:0000256" key="4">
    <source>
        <dbReference type="ARBA" id="ARBA00022679"/>
    </source>
</evidence>
<evidence type="ECO:0000256" key="9">
    <source>
        <dbReference type="ARBA" id="ARBA00048721"/>
    </source>
</evidence>
<accession>A0ABY5PEA3</accession>
<dbReference type="Proteomes" id="UP001058860">
    <property type="component" value="Chromosome"/>
</dbReference>
<comment type="similarity">
    <text evidence="10">Belongs to the NadD family.</text>
</comment>
<evidence type="ECO:0000313" key="12">
    <source>
        <dbReference type="EMBL" id="UUY02968.1"/>
    </source>
</evidence>
<evidence type="ECO:0000256" key="6">
    <source>
        <dbReference type="ARBA" id="ARBA00022741"/>
    </source>
</evidence>
<dbReference type="CDD" id="cd02165">
    <property type="entry name" value="NMNAT"/>
    <property type="match status" value="1"/>
</dbReference>
<feature type="domain" description="Cytidyltransferase-like" evidence="11">
    <location>
        <begin position="5"/>
        <end position="173"/>
    </location>
</feature>
<dbReference type="EC" id="2.7.7.18" evidence="10"/>
<proteinExistence type="inferred from homology"/>
<dbReference type="InterPro" id="IPR005248">
    <property type="entry name" value="NadD/NMNAT"/>
</dbReference>
<evidence type="ECO:0000256" key="1">
    <source>
        <dbReference type="ARBA" id="ARBA00002324"/>
    </source>
</evidence>
<reference evidence="13" key="1">
    <citation type="submission" date="2021-11" db="EMBL/GenBank/DDBJ databases">
        <title>Cultivation dependent microbiological survey of springs from the worlds oldest radium mine currently devoted to the extraction of radon-saturated water.</title>
        <authorList>
            <person name="Kapinusova G."/>
            <person name="Smrhova T."/>
            <person name="Strejcek M."/>
            <person name="Suman J."/>
            <person name="Jani K."/>
            <person name="Pajer P."/>
            <person name="Uhlik O."/>
        </authorList>
    </citation>
    <scope>NUCLEOTIDE SEQUENCE [LARGE SCALE GENOMIC DNA]</scope>
    <source>
        <strain evidence="13">J379</strain>
    </source>
</reference>
<dbReference type="Pfam" id="PF01467">
    <property type="entry name" value="CTP_transf_like"/>
    <property type="match status" value="1"/>
</dbReference>
<keyword evidence="8 10" id="KW-0520">NAD</keyword>
<dbReference type="GO" id="GO:0004515">
    <property type="term" value="F:nicotinate-nucleotide adenylyltransferase activity"/>
    <property type="evidence" value="ECO:0007669"/>
    <property type="project" value="UniProtKB-EC"/>
</dbReference>
<dbReference type="SUPFAM" id="SSF52374">
    <property type="entry name" value="Nucleotidylyl transferase"/>
    <property type="match status" value="1"/>
</dbReference>
<dbReference type="HAMAP" id="MF_00244">
    <property type="entry name" value="NaMN_adenylyltr"/>
    <property type="match status" value="1"/>
</dbReference>
<dbReference type="RefSeq" id="WP_353863488.1">
    <property type="nucleotide sequence ID" value="NZ_CP088295.1"/>
</dbReference>
<evidence type="ECO:0000256" key="7">
    <source>
        <dbReference type="ARBA" id="ARBA00022840"/>
    </source>
</evidence>
<comment type="function">
    <text evidence="1 10">Catalyzes the reversible adenylation of nicotinate mononucleotide (NaMN) to nicotinic acid adenine dinucleotide (NaAD).</text>
</comment>
<evidence type="ECO:0000259" key="11">
    <source>
        <dbReference type="Pfam" id="PF01467"/>
    </source>
</evidence>
<protein>
    <recommendedName>
        <fullName evidence="10">Probable nicotinate-nucleotide adenylyltransferase</fullName>
        <ecNumber evidence="10">2.7.7.18</ecNumber>
    </recommendedName>
    <alternativeName>
        <fullName evidence="10">Deamido-NAD(+) diphosphorylase</fullName>
    </alternativeName>
    <alternativeName>
        <fullName evidence="10">Deamido-NAD(+) pyrophosphorylase</fullName>
    </alternativeName>
    <alternativeName>
        <fullName evidence="10">Nicotinate mononucleotide adenylyltransferase</fullName>
        <shortName evidence="10">NaMN adenylyltransferase</shortName>
    </alternativeName>
</protein>
<gene>
    <name evidence="10 12" type="primary">nadD</name>
    <name evidence="12" type="ORF">LRS13_20135</name>
</gene>
<dbReference type="EMBL" id="CP088295">
    <property type="protein sequence ID" value="UUY02968.1"/>
    <property type="molecule type" value="Genomic_DNA"/>
</dbReference>
<dbReference type="Gene3D" id="3.40.50.620">
    <property type="entry name" value="HUPs"/>
    <property type="match status" value="1"/>
</dbReference>
<keyword evidence="3 10" id="KW-0662">Pyridine nucleotide biosynthesis</keyword>
<name>A0ABY5PEA3_9ACTN</name>
<keyword evidence="7 10" id="KW-0067">ATP-binding</keyword>
<comment type="catalytic activity">
    <reaction evidence="9 10">
        <text>nicotinate beta-D-ribonucleotide + ATP + H(+) = deamido-NAD(+) + diphosphate</text>
        <dbReference type="Rhea" id="RHEA:22860"/>
        <dbReference type="ChEBI" id="CHEBI:15378"/>
        <dbReference type="ChEBI" id="CHEBI:30616"/>
        <dbReference type="ChEBI" id="CHEBI:33019"/>
        <dbReference type="ChEBI" id="CHEBI:57502"/>
        <dbReference type="ChEBI" id="CHEBI:58437"/>
        <dbReference type="EC" id="2.7.7.18"/>
    </reaction>
</comment>
<organism evidence="12 13">
    <name type="scientific">Svornostia abyssi</name>
    <dbReference type="NCBI Taxonomy" id="2898438"/>
    <lineage>
        <taxon>Bacteria</taxon>
        <taxon>Bacillati</taxon>
        <taxon>Actinomycetota</taxon>
        <taxon>Thermoleophilia</taxon>
        <taxon>Solirubrobacterales</taxon>
        <taxon>Baekduiaceae</taxon>
        <taxon>Svornostia</taxon>
    </lineage>
</organism>
<evidence type="ECO:0000256" key="8">
    <source>
        <dbReference type="ARBA" id="ARBA00023027"/>
    </source>
</evidence>
<keyword evidence="5 10" id="KW-0548">Nucleotidyltransferase</keyword>
<evidence type="ECO:0000256" key="10">
    <source>
        <dbReference type="HAMAP-Rule" id="MF_00244"/>
    </source>
</evidence>
<dbReference type="InterPro" id="IPR014729">
    <property type="entry name" value="Rossmann-like_a/b/a_fold"/>
</dbReference>
<dbReference type="InterPro" id="IPR004821">
    <property type="entry name" value="Cyt_trans-like"/>
</dbReference>
<comment type="pathway">
    <text evidence="2 10">Cofactor biosynthesis; NAD(+) biosynthesis; deamido-NAD(+) from nicotinate D-ribonucleotide: step 1/1.</text>
</comment>
<dbReference type="NCBIfam" id="TIGR00482">
    <property type="entry name" value="nicotinate (nicotinamide) nucleotide adenylyltransferase"/>
    <property type="match status" value="1"/>
</dbReference>
<evidence type="ECO:0000313" key="13">
    <source>
        <dbReference type="Proteomes" id="UP001058860"/>
    </source>
</evidence>
<dbReference type="NCBIfam" id="NF000840">
    <property type="entry name" value="PRK00071.1-3"/>
    <property type="match status" value="1"/>
</dbReference>
<evidence type="ECO:0000256" key="3">
    <source>
        <dbReference type="ARBA" id="ARBA00022642"/>
    </source>
</evidence>
<keyword evidence="4 10" id="KW-0808">Transferase</keyword>
<dbReference type="PANTHER" id="PTHR39321:SF3">
    <property type="entry name" value="PHOSPHOPANTETHEINE ADENYLYLTRANSFERASE"/>
    <property type="match status" value="1"/>
</dbReference>
<evidence type="ECO:0000256" key="2">
    <source>
        <dbReference type="ARBA" id="ARBA00005019"/>
    </source>
</evidence>
<keyword evidence="13" id="KW-1185">Reference proteome</keyword>
<sequence>MRLGVLGGTFNPPHLAHLLCASEAADQLGLERVLLVPAFEPPHKEVAHDPGPEARAALCELAVADDPRLEVSRIELERAGRSYTVDTLRALHATHANTELTFIVGGDMALSLPTWREPVSILGLARLAVAERSGVARQDILDRLGATLGDVAGRIDFFEMPRLDLSSSEIRRRITDGRTVRYLVPDAVADRISARGLYRGGGR</sequence>
<evidence type="ECO:0000256" key="5">
    <source>
        <dbReference type="ARBA" id="ARBA00022695"/>
    </source>
</evidence>
<keyword evidence="6 10" id="KW-0547">Nucleotide-binding</keyword>